<evidence type="ECO:0000313" key="1">
    <source>
        <dbReference type="EMBL" id="KAL2608242.1"/>
    </source>
</evidence>
<protein>
    <submittedName>
        <fullName evidence="1">Uncharacterized protein</fullName>
    </submittedName>
</protein>
<keyword evidence="2" id="KW-1185">Reference proteome</keyword>
<comment type="caution">
    <text evidence="1">The sequence shown here is derived from an EMBL/GenBank/DDBJ whole genome shotgun (WGS) entry which is preliminary data.</text>
</comment>
<evidence type="ECO:0000313" key="2">
    <source>
        <dbReference type="Proteomes" id="UP001605036"/>
    </source>
</evidence>
<dbReference type="AlphaFoldDB" id="A0ABD1XGZ3"/>
<gene>
    <name evidence="1" type="ORF">R1flu_026815</name>
</gene>
<sequence length="83" mass="9314">MSDLLYVSTCVNERGFSAKSKAQDDAHVEQDIFIRTDFVITRGPSLSRTLFSTQTMRYSKFIASKLLPVIVACDVPVARINSR</sequence>
<dbReference type="EMBL" id="JBHFFA010000008">
    <property type="protein sequence ID" value="KAL2608242.1"/>
    <property type="molecule type" value="Genomic_DNA"/>
</dbReference>
<dbReference type="Proteomes" id="UP001605036">
    <property type="component" value="Unassembled WGS sequence"/>
</dbReference>
<accession>A0ABD1XGZ3</accession>
<organism evidence="1 2">
    <name type="scientific">Riccia fluitans</name>
    <dbReference type="NCBI Taxonomy" id="41844"/>
    <lineage>
        <taxon>Eukaryota</taxon>
        <taxon>Viridiplantae</taxon>
        <taxon>Streptophyta</taxon>
        <taxon>Embryophyta</taxon>
        <taxon>Marchantiophyta</taxon>
        <taxon>Marchantiopsida</taxon>
        <taxon>Marchantiidae</taxon>
        <taxon>Marchantiales</taxon>
        <taxon>Ricciaceae</taxon>
        <taxon>Riccia</taxon>
    </lineage>
</organism>
<proteinExistence type="predicted"/>
<name>A0ABD1XGZ3_9MARC</name>
<reference evidence="1 2" key="1">
    <citation type="submission" date="2024-09" db="EMBL/GenBank/DDBJ databases">
        <title>Chromosome-scale assembly of Riccia fluitans.</title>
        <authorList>
            <person name="Paukszto L."/>
            <person name="Sawicki J."/>
            <person name="Karawczyk K."/>
            <person name="Piernik-Szablinska J."/>
            <person name="Szczecinska M."/>
            <person name="Mazdziarz M."/>
        </authorList>
    </citation>
    <scope>NUCLEOTIDE SEQUENCE [LARGE SCALE GENOMIC DNA]</scope>
    <source>
        <strain evidence="1">Rf_01</strain>
        <tissue evidence="1">Aerial parts of the thallus</tissue>
    </source>
</reference>